<dbReference type="Pfam" id="PF16353">
    <property type="entry name" value="LacZ_4"/>
    <property type="match status" value="1"/>
</dbReference>
<dbReference type="AlphaFoldDB" id="A0A412Y9J5"/>
<sequence>MNKGVMILLGMCMLNIPITANTVDNGSHTLPYWQDIQTVSVNREPPRTAFMTYDSRQSALSGKYENSNFYKLLNGTWKFYYSDSHRNLPVDAAQEVADMKGWNDIQVPGNWEVQGYGVPIYTNHGYEFKALNPQPPQLPEDIPVGIYRREITVPQDWMSRDIYLHIAGAKSGVYVYLNGQEVGYNEDSKNPAEFLINKYIKNGKNTLVLKIFRWSTGSYLECQDFWRLSGIERDVFLYSQPKTAVKDFRVVSTLDDSYTNGIFKLAVDIRNNAATDKNLQVLYELIDKASGKVVANATESCIVKGEDIQTVTFGANLSGVKTWTSESPNLYKLLISLKEEDKVTEIVPFNVGFRRIEIKQIDQIAKNGKPYVVLMINGQPLKLKGVNIHEHNEHTGHYVTEELMRKDFELMKQHNLNTVRLCHYPQDRRFYELCDEYGLYVYDEANIESHGMYYDLRKGGTLGNNREWLKPHMYRTMNMYERNKNYPSVTFWSLGNEAGNGYNFYQTYLWLKDQDKELMDRPVNYERAQWEWNSDMYVPQYPSAEWLRYIGETGSDRPVVPSEYSHAMGNSNGNLWDQWKEIYKYPNLQGGYIWDWVDQGILETDENGRKYWTYGGDYGVNMPSDGNFCCNGLVGPDRKPHPAMAEVKYVHQNVAFDAVDVAAGKYRAINRFYFTNLKKYTIRYELRANGIPVKKGSLTLDVAPQAEKEFSIPVKNVSGKAGVEYYVHFSVVTTQPEPLIPVGYEIAYEQFRLPVEANKIAYKAAGPDLGCKEEGSTLVVSSPKVYFAFDRTSGMVTSYKVNGFEYFDKETGVQPNFWRAPNDNDYGNSNPKRLQIWKASSHNFKVSNAAVRMEGKNALLNVVYDLPAGNQYCVDYKIYPDGVVNVAVKFTATDQEAVKTDVPEDTHLATYTPGKKKEKKDNLEVPRIGIRFHIPQDMNIVEYFGRGPEENYIDRNAGSMVGRYKTIADSMYVDYVRPQENGHRTDTRWVVLSDKSGRGLLVQAENTIGFNALRNTIEDFDAEDSSRPYQWRNRSPEEIENHDLDEAKNAMRKMTHVNDIIPRDFVEVCVDMKQQGVAGYDSWGAKVQPGYTIPANQNYEWGFTFVPIRAKADVDKSLRYDY</sequence>
<evidence type="ECO:0000256" key="7">
    <source>
        <dbReference type="ARBA" id="ARBA00022837"/>
    </source>
</evidence>
<dbReference type="EC" id="3.2.1.23" evidence="5"/>
<gene>
    <name evidence="12" type="ORF">DWW10_11535</name>
</gene>
<dbReference type="PRINTS" id="PR00132">
    <property type="entry name" value="GLHYDRLASE2"/>
</dbReference>
<comment type="subunit">
    <text evidence="4">Monomer.</text>
</comment>
<dbReference type="InterPro" id="IPR008979">
    <property type="entry name" value="Galactose-bd-like_sf"/>
</dbReference>
<comment type="similarity">
    <text evidence="3">Belongs to the glycosyl hydrolase 2 family.</text>
</comment>
<keyword evidence="6" id="KW-0378">Hydrolase</keyword>
<evidence type="ECO:0000256" key="3">
    <source>
        <dbReference type="ARBA" id="ARBA00007401"/>
    </source>
</evidence>
<dbReference type="InterPro" id="IPR011013">
    <property type="entry name" value="Gal_mutarotase_sf_dom"/>
</dbReference>
<dbReference type="InterPro" id="IPR006101">
    <property type="entry name" value="Glyco_hydro_2"/>
</dbReference>
<proteinExistence type="inferred from homology"/>
<evidence type="ECO:0000256" key="6">
    <source>
        <dbReference type="ARBA" id="ARBA00022801"/>
    </source>
</evidence>
<evidence type="ECO:0000259" key="11">
    <source>
        <dbReference type="SMART" id="SM01038"/>
    </source>
</evidence>
<dbReference type="GO" id="GO:0009341">
    <property type="term" value="C:beta-galactosidase complex"/>
    <property type="evidence" value="ECO:0007669"/>
    <property type="project" value="InterPro"/>
</dbReference>
<accession>A0A412Y9J5</accession>
<dbReference type="InterPro" id="IPR032312">
    <property type="entry name" value="LacZ_4"/>
</dbReference>
<dbReference type="SMART" id="SM01038">
    <property type="entry name" value="Bgal_small_N"/>
    <property type="match status" value="1"/>
</dbReference>
<dbReference type="SUPFAM" id="SSF74650">
    <property type="entry name" value="Galactose mutarotase-like"/>
    <property type="match status" value="1"/>
</dbReference>
<evidence type="ECO:0000256" key="1">
    <source>
        <dbReference type="ARBA" id="ARBA00001412"/>
    </source>
</evidence>
<feature type="domain" description="Beta galactosidase small chain/" evidence="11">
    <location>
        <begin position="779"/>
        <end position="1106"/>
    </location>
</feature>
<dbReference type="InterPro" id="IPR004199">
    <property type="entry name" value="B-gal_small/dom_5"/>
</dbReference>
<dbReference type="GO" id="GO:0030246">
    <property type="term" value="F:carbohydrate binding"/>
    <property type="evidence" value="ECO:0007669"/>
    <property type="project" value="InterPro"/>
</dbReference>
<dbReference type="Gene3D" id="2.60.120.260">
    <property type="entry name" value="Galactose-binding domain-like"/>
    <property type="match status" value="1"/>
</dbReference>
<dbReference type="InterPro" id="IPR014718">
    <property type="entry name" value="GH-type_carb-bd"/>
</dbReference>
<dbReference type="Gene3D" id="2.70.98.10">
    <property type="match status" value="1"/>
</dbReference>
<comment type="cofactor">
    <cofactor evidence="2">
        <name>Ca(2+)</name>
        <dbReference type="ChEBI" id="CHEBI:29108"/>
    </cofactor>
</comment>
<dbReference type="InterPro" id="IPR036156">
    <property type="entry name" value="Beta-gal/glucu_dom_sf"/>
</dbReference>
<evidence type="ECO:0000313" key="13">
    <source>
        <dbReference type="Proteomes" id="UP000283850"/>
    </source>
</evidence>
<dbReference type="InterPro" id="IPR006103">
    <property type="entry name" value="Glyco_hydro_2_cat"/>
</dbReference>
<dbReference type="InterPro" id="IPR017853">
    <property type="entry name" value="GH"/>
</dbReference>
<dbReference type="InterPro" id="IPR006102">
    <property type="entry name" value="Ig-like_GH2"/>
</dbReference>
<dbReference type="Gene3D" id="3.20.20.80">
    <property type="entry name" value="Glycosidases"/>
    <property type="match status" value="1"/>
</dbReference>
<dbReference type="Pfam" id="PF00703">
    <property type="entry name" value="Glyco_hydro_2"/>
    <property type="match status" value="1"/>
</dbReference>
<name>A0A412Y9J5_9BACE</name>
<protein>
    <recommendedName>
        <fullName evidence="5">beta-galactosidase</fullName>
        <ecNumber evidence="5">3.2.1.23</ecNumber>
    </recommendedName>
    <alternativeName>
        <fullName evidence="9">Lactase</fullName>
    </alternativeName>
</protein>
<evidence type="ECO:0000256" key="9">
    <source>
        <dbReference type="ARBA" id="ARBA00032230"/>
    </source>
</evidence>
<dbReference type="InterPro" id="IPR050347">
    <property type="entry name" value="Bact_Beta-galactosidase"/>
</dbReference>
<dbReference type="Gene3D" id="2.60.40.10">
    <property type="entry name" value="Immunoglobulins"/>
    <property type="match status" value="2"/>
</dbReference>
<evidence type="ECO:0000256" key="2">
    <source>
        <dbReference type="ARBA" id="ARBA00001913"/>
    </source>
</evidence>
<evidence type="ECO:0000256" key="5">
    <source>
        <dbReference type="ARBA" id="ARBA00012756"/>
    </source>
</evidence>
<comment type="catalytic activity">
    <reaction evidence="1">
        <text>Hydrolysis of terminal non-reducing beta-D-galactose residues in beta-D-galactosides.</text>
        <dbReference type="EC" id="3.2.1.23"/>
    </reaction>
</comment>
<feature type="chain" id="PRO_5019361983" description="beta-galactosidase" evidence="10">
    <location>
        <begin position="23"/>
        <end position="1122"/>
    </location>
</feature>
<dbReference type="Pfam" id="PF02929">
    <property type="entry name" value="Bgal_small_N"/>
    <property type="match status" value="1"/>
</dbReference>
<dbReference type="InterPro" id="IPR013783">
    <property type="entry name" value="Ig-like_fold"/>
</dbReference>
<organism evidence="12 13">
    <name type="scientific">Bacteroides intestinalis</name>
    <dbReference type="NCBI Taxonomy" id="329854"/>
    <lineage>
        <taxon>Bacteria</taxon>
        <taxon>Pseudomonadati</taxon>
        <taxon>Bacteroidota</taxon>
        <taxon>Bacteroidia</taxon>
        <taxon>Bacteroidales</taxon>
        <taxon>Bacteroidaceae</taxon>
        <taxon>Bacteroides</taxon>
    </lineage>
</organism>
<evidence type="ECO:0000256" key="8">
    <source>
        <dbReference type="ARBA" id="ARBA00023295"/>
    </source>
</evidence>
<keyword evidence="8" id="KW-0326">Glycosidase</keyword>
<dbReference type="FunFam" id="3.20.20.80:FF:000121">
    <property type="entry name" value="Beta-galactosidase"/>
    <property type="match status" value="1"/>
</dbReference>
<evidence type="ECO:0000256" key="10">
    <source>
        <dbReference type="SAM" id="SignalP"/>
    </source>
</evidence>
<dbReference type="Pfam" id="PF02837">
    <property type="entry name" value="Glyco_hydro_2_N"/>
    <property type="match status" value="1"/>
</dbReference>
<dbReference type="PANTHER" id="PTHR46323">
    <property type="entry name" value="BETA-GALACTOSIDASE"/>
    <property type="match status" value="1"/>
</dbReference>
<keyword evidence="10" id="KW-0732">Signal</keyword>
<dbReference type="SUPFAM" id="SSF49785">
    <property type="entry name" value="Galactose-binding domain-like"/>
    <property type="match status" value="1"/>
</dbReference>
<keyword evidence="7" id="KW-0106">Calcium</keyword>
<feature type="signal peptide" evidence="10">
    <location>
        <begin position="1"/>
        <end position="22"/>
    </location>
</feature>
<dbReference type="GO" id="GO:0005990">
    <property type="term" value="P:lactose catabolic process"/>
    <property type="evidence" value="ECO:0007669"/>
    <property type="project" value="TreeGrafter"/>
</dbReference>
<dbReference type="FunFam" id="2.60.40.10:FF:000680">
    <property type="entry name" value="Beta-galactosidase"/>
    <property type="match status" value="1"/>
</dbReference>
<dbReference type="GO" id="GO:0004565">
    <property type="term" value="F:beta-galactosidase activity"/>
    <property type="evidence" value="ECO:0007669"/>
    <property type="project" value="UniProtKB-EC"/>
</dbReference>
<dbReference type="EMBL" id="QRZF01000006">
    <property type="protein sequence ID" value="RGV54122.1"/>
    <property type="molecule type" value="Genomic_DNA"/>
</dbReference>
<dbReference type="Pfam" id="PF02836">
    <property type="entry name" value="Glyco_hydro_2_C"/>
    <property type="match status" value="1"/>
</dbReference>
<dbReference type="InterPro" id="IPR006104">
    <property type="entry name" value="Glyco_hydro_2_N"/>
</dbReference>
<evidence type="ECO:0000256" key="4">
    <source>
        <dbReference type="ARBA" id="ARBA00011245"/>
    </source>
</evidence>
<dbReference type="Proteomes" id="UP000283850">
    <property type="component" value="Unassembled WGS sequence"/>
</dbReference>
<reference evidence="12 13" key="1">
    <citation type="submission" date="2018-08" db="EMBL/GenBank/DDBJ databases">
        <title>A genome reference for cultivated species of the human gut microbiota.</title>
        <authorList>
            <person name="Zou Y."/>
            <person name="Xue W."/>
            <person name="Luo G."/>
        </authorList>
    </citation>
    <scope>NUCLEOTIDE SEQUENCE [LARGE SCALE GENOMIC DNA]</scope>
    <source>
        <strain evidence="12 13">AF14-32</strain>
    </source>
</reference>
<comment type="caution">
    <text evidence="12">The sequence shown here is derived from an EMBL/GenBank/DDBJ whole genome shotgun (WGS) entry which is preliminary data.</text>
</comment>
<dbReference type="SUPFAM" id="SSF49303">
    <property type="entry name" value="beta-Galactosidase/glucuronidase domain"/>
    <property type="match status" value="2"/>
</dbReference>
<evidence type="ECO:0000313" key="12">
    <source>
        <dbReference type="EMBL" id="RGV54122.1"/>
    </source>
</evidence>
<dbReference type="SUPFAM" id="SSF51445">
    <property type="entry name" value="(Trans)glycosidases"/>
    <property type="match status" value="1"/>
</dbReference>
<dbReference type="PANTHER" id="PTHR46323:SF2">
    <property type="entry name" value="BETA-GALACTOSIDASE"/>
    <property type="match status" value="1"/>
</dbReference>